<feature type="domain" description="Amine oxidase" evidence="7">
    <location>
        <begin position="65"/>
        <end position="441"/>
    </location>
</feature>
<dbReference type="InterPro" id="IPR036188">
    <property type="entry name" value="FAD/NAD-bd_sf"/>
</dbReference>
<evidence type="ECO:0000256" key="6">
    <source>
        <dbReference type="ARBA" id="ARBA00047321"/>
    </source>
</evidence>
<dbReference type="PANTHER" id="PTHR10742:SF410">
    <property type="entry name" value="LYSINE-SPECIFIC HISTONE DEMETHYLASE 2"/>
    <property type="match status" value="1"/>
</dbReference>
<evidence type="ECO:0000313" key="9">
    <source>
        <dbReference type="Proteomes" id="UP000252357"/>
    </source>
</evidence>
<comment type="catalytic activity">
    <reaction evidence="6">
        <text>L-tryptophan + O2 = indole-3-acetamide + CO2 + H2O</text>
        <dbReference type="Rhea" id="RHEA:16165"/>
        <dbReference type="ChEBI" id="CHEBI:15377"/>
        <dbReference type="ChEBI" id="CHEBI:15379"/>
        <dbReference type="ChEBI" id="CHEBI:16031"/>
        <dbReference type="ChEBI" id="CHEBI:16526"/>
        <dbReference type="ChEBI" id="CHEBI:57912"/>
        <dbReference type="EC" id="1.13.12.3"/>
    </reaction>
</comment>
<keyword evidence="5" id="KW-0073">Auxin biosynthesis</keyword>
<dbReference type="PANTHER" id="PTHR10742">
    <property type="entry name" value="FLAVIN MONOAMINE OXIDASE"/>
    <property type="match status" value="1"/>
</dbReference>
<evidence type="ECO:0000256" key="4">
    <source>
        <dbReference type="ARBA" id="ARBA00017871"/>
    </source>
</evidence>
<dbReference type="GO" id="GO:0050361">
    <property type="term" value="F:tryptophan 2-monooxygenase activity"/>
    <property type="evidence" value="ECO:0007669"/>
    <property type="project" value="UniProtKB-EC"/>
</dbReference>
<dbReference type="SUPFAM" id="SSF51905">
    <property type="entry name" value="FAD/NAD(P)-binding domain"/>
    <property type="match status" value="1"/>
</dbReference>
<keyword evidence="9" id="KW-1185">Reference proteome</keyword>
<dbReference type="AlphaFoldDB" id="A0A368L3P3"/>
<dbReference type="Pfam" id="PF01593">
    <property type="entry name" value="Amino_oxidase"/>
    <property type="match status" value="1"/>
</dbReference>
<protein>
    <recommendedName>
        <fullName evidence="4">Tryptophan 2-monooxygenase</fullName>
        <ecNumber evidence="3">1.13.12.3</ecNumber>
    </recommendedName>
</protein>
<gene>
    <name evidence="8" type="ORF">DU000_05020</name>
</gene>
<sequence>MLVRAALRHQGIDPFLSGRLRPMVMNMMSPRIEKAPGLAIDLSVKLDFKNAAATDYDVVIVGAGMSGLYTAWRLAQSWQQSPKLQKLAAARADNQLRIAILEWSDRVGGRIDSYILDGMTHVPAELGGMRFTTSHQVLMQVINMMNMATEPFPMTDNSQFLLRGKRMDEAAISNGTDIPPYGLTPPEQKQTPNQLFNYAISQICDYQQNWSDANWQWVKQNVTFSDAVYQNLNLYDIGFWNILYRVLSNEGYDYVWDGGGYNSNTINWNAAEAMPYMLTDFSQPTNFLRIPTGFHTLPAAMAAQLVNQLNVPIYGKCRVVRFDTDTSSGTTTVLVENTDDPSQRGTLTTQVLFLAMPRHSLELIDQDCDFFLNETVQYNIQAVIPQPAYKLFLAYSSRWWNPELFKAGPTITDQPLRMTYDFGTEAERGGDPNDQRVLLLASYADMQATSFWGVLERDTVFTSPPNWNQTGAEGGADATGTMTRMAQGMLQQVFVSPDNPNPTPTTLLAAHYQDWSQDPYGAGFHAWAAHYKAWEVMQNVRWPMRDRNIFICGEAYSNAQGWVEGAYCTAESILEEFFGLPRLTGVPADYPLLSPTPVEPGNYEANPTYRYKEMQYVY</sequence>
<name>A0A368L3P3_9BURK</name>
<dbReference type="SUPFAM" id="SSF54373">
    <property type="entry name" value="FAD-linked reductases, C-terminal domain"/>
    <property type="match status" value="1"/>
</dbReference>
<evidence type="ECO:0000256" key="1">
    <source>
        <dbReference type="ARBA" id="ARBA00004814"/>
    </source>
</evidence>
<proteinExistence type="inferred from homology"/>
<comment type="caution">
    <text evidence="8">The sequence shown here is derived from an EMBL/GenBank/DDBJ whole genome shotgun (WGS) entry which is preliminary data.</text>
</comment>
<dbReference type="GO" id="GO:0009851">
    <property type="term" value="P:auxin biosynthetic process"/>
    <property type="evidence" value="ECO:0007669"/>
    <property type="project" value="UniProtKB-KW"/>
</dbReference>
<comment type="similarity">
    <text evidence="2">Belongs to the tryptophan 2-monooxygenase family.</text>
</comment>
<dbReference type="EMBL" id="QPGB01000002">
    <property type="protein sequence ID" value="RCS58189.1"/>
    <property type="molecule type" value="Genomic_DNA"/>
</dbReference>
<dbReference type="InterPro" id="IPR002937">
    <property type="entry name" value="Amino_oxidase"/>
</dbReference>
<organism evidence="8 9">
    <name type="scientific">Parvibium lacunae</name>
    <dbReference type="NCBI Taxonomy" id="1888893"/>
    <lineage>
        <taxon>Bacteria</taxon>
        <taxon>Pseudomonadati</taxon>
        <taxon>Pseudomonadota</taxon>
        <taxon>Betaproteobacteria</taxon>
        <taxon>Burkholderiales</taxon>
        <taxon>Alcaligenaceae</taxon>
        <taxon>Parvibium</taxon>
    </lineage>
</organism>
<dbReference type="Proteomes" id="UP000252357">
    <property type="component" value="Unassembled WGS sequence"/>
</dbReference>
<evidence type="ECO:0000256" key="5">
    <source>
        <dbReference type="ARBA" id="ARBA00023070"/>
    </source>
</evidence>
<dbReference type="EC" id="1.13.12.3" evidence="3"/>
<evidence type="ECO:0000313" key="8">
    <source>
        <dbReference type="EMBL" id="RCS58189.1"/>
    </source>
</evidence>
<evidence type="ECO:0000259" key="7">
    <source>
        <dbReference type="Pfam" id="PF01593"/>
    </source>
</evidence>
<comment type="pathway">
    <text evidence="1">Plant hormone metabolism; auxin biosynthesis.</text>
</comment>
<reference evidence="8 9" key="1">
    <citation type="journal article" date="2018" name="Int. J. Syst. Evol. Microbiol.">
        <title>Parvibium lacunae gen. nov., sp. nov., a new member of the family Alcaligenaceae isolated from a freshwater pond.</title>
        <authorList>
            <person name="Chen W.M."/>
            <person name="Xie P.B."/>
            <person name="Hsu M.Y."/>
            <person name="Sheu S.Y."/>
        </authorList>
    </citation>
    <scope>NUCLEOTIDE SEQUENCE [LARGE SCALE GENOMIC DNA]</scope>
    <source>
        <strain evidence="8 9">KMB9</strain>
    </source>
</reference>
<dbReference type="Gene3D" id="3.50.50.60">
    <property type="entry name" value="FAD/NAD(P)-binding domain"/>
    <property type="match status" value="1"/>
</dbReference>
<accession>A0A368L3P3</accession>
<evidence type="ECO:0000256" key="2">
    <source>
        <dbReference type="ARBA" id="ARBA00005833"/>
    </source>
</evidence>
<evidence type="ECO:0000256" key="3">
    <source>
        <dbReference type="ARBA" id="ARBA00012535"/>
    </source>
</evidence>
<dbReference type="InterPro" id="IPR050281">
    <property type="entry name" value="Flavin_monoamine_oxidase"/>
</dbReference>